<reference evidence="7 8" key="1">
    <citation type="submission" date="2018-08" db="EMBL/GenBank/DDBJ databases">
        <title>Genome sequence of strict halophilic Halobacillus trueperi SS1 isolated from Lunsu, a salty water body of North West Himalayas.</title>
        <authorList>
            <person name="Gupta S."/>
            <person name="Sharma P."/>
            <person name="Dev K."/>
            <person name="Baumler D."/>
            <person name="Sourirajan A."/>
        </authorList>
    </citation>
    <scope>NUCLEOTIDE SEQUENCE [LARGE SCALE GENOMIC DNA]</scope>
    <source>
        <strain evidence="7 8">SS1</strain>
    </source>
</reference>
<dbReference type="GO" id="GO:0006352">
    <property type="term" value="P:DNA-templated transcription initiation"/>
    <property type="evidence" value="ECO:0007669"/>
    <property type="project" value="InterPro"/>
</dbReference>
<keyword evidence="2" id="KW-0805">Transcription regulation</keyword>
<dbReference type="PANTHER" id="PTHR43133:SF60">
    <property type="entry name" value="RNA POLYMERASE SIGMA FACTOR SIGV"/>
    <property type="match status" value="1"/>
</dbReference>
<dbReference type="Pfam" id="PF04542">
    <property type="entry name" value="Sigma70_r2"/>
    <property type="match status" value="1"/>
</dbReference>
<evidence type="ECO:0000256" key="1">
    <source>
        <dbReference type="ARBA" id="ARBA00010641"/>
    </source>
</evidence>
<evidence type="ECO:0000313" key="7">
    <source>
        <dbReference type="EMBL" id="RDY71158.1"/>
    </source>
</evidence>
<dbReference type="GO" id="GO:0003677">
    <property type="term" value="F:DNA binding"/>
    <property type="evidence" value="ECO:0007669"/>
    <property type="project" value="InterPro"/>
</dbReference>
<proteinExistence type="inferred from homology"/>
<dbReference type="EMBL" id="QTLC01000034">
    <property type="protein sequence ID" value="RDY71158.1"/>
    <property type="molecule type" value="Genomic_DNA"/>
</dbReference>
<dbReference type="PANTHER" id="PTHR43133">
    <property type="entry name" value="RNA POLYMERASE ECF-TYPE SIGMA FACTO"/>
    <property type="match status" value="1"/>
</dbReference>
<dbReference type="NCBIfam" id="TIGR02937">
    <property type="entry name" value="sigma70-ECF"/>
    <property type="match status" value="1"/>
</dbReference>
<evidence type="ECO:0000256" key="4">
    <source>
        <dbReference type="ARBA" id="ARBA00023163"/>
    </source>
</evidence>
<dbReference type="Pfam" id="PF08281">
    <property type="entry name" value="Sigma70_r4_2"/>
    <property type="match status" value="1"/>
</dbReference>
<dbReference type="Gene3D" id="1.10.1740.10">
    <property type="match status" value="1"/>
</dbReference>
<comment type="caution">
    <text evidence="7">The sequence shown here is derived from an EMBL/GenBank/DDBJ whole genome shotgun (WGS) entry which is preliminary data.</text>
</comment>
<dbReference type="InterPro" id="IPR014284">
    <property type="entry name" value="RNA_pol_sigma-70_dom"/>
</dbReference>
<dbReference type="RefSeq" id="WP_115894021.1">
    <property type="nucleotide sequence ID" value="NZ_QTLC01000034.1"/>
</dbReference>
<keyword evidence="3" id="KW-0731">Sigma factor</keyword>
<dbReference type="InterPro" id="IPR039425">
    <property type="entry name" value="RNA_pol_sigma-70-like"/>
</dbReference>
<accession>A0A3D8VQU3</accession>
<evidence type="ECO:0000256" key="2">
    <source>
        <dbReference type="ARBA" id="ARBA00023015"/>
    </source>
</evidence>
<dbReference type="Gene3D" id="1.10.10.10">
    <property type="entry name" value="Winged helix-like DNA-binding domain superfamily/Winged helix DNA-binding domain"/>
    <property type="match status" value="1"/>
</dbReference>
<evidence type="ECO:0000259" key="5">
    <source>
        <dbReference type="Pfam" id="PF04542"/>
    </source>
</evidence>
<name>A0A3D8VQU3_9BACI</name>
<evidence type="ECO:0000313" key="8">
    <source>
        <dbReference type="Proteomes" id="UP000257032"/>
    </source>
</evidence>
<evidence type="ECO:0000259" key="6">
    <source>
        <dbReference type="Pfam" id="PF08281"/>
    </source>
</evidence>
<keyword evidence="4" id="KW-0804">Transcription</keyword>
<dbReference type="SUPFAM" id="SSF88659">
    <property type="entry name" value="Sigma3 and sigma4 domains of RNA polymerase sigma factors"/>
    <property type="match status" value="1"/>
</dbReference>
<evidence type="ECO:0000256" key="3">
    <source>
        <dbReference type="ARBA" id="ARBA00023082"/>
    </source>
</evidence>
<organism evidence="7 8">
    <name type="scientific">Halobacillus trueperi</name>
    <dbReference type="NCBI Taxonomy" id="156205"/>
    <lineage>
        <taxon>Bacteria</taxon>
        <taxon>Bacillati</taxon>
        <taxon>Bacillota</taxon>
        <taxon>Bacilli</taxon>
        <taxon>Bacillales</taxon>
        <taxon>Bacillaceae</taxon>
        <taxon>Halobacillus</taxon>
    </lineage>
</organism>
<dbReference type="Proteomes" id="UP000257032">
    <property type="component" value="Unassembled WGS sequence"/>
</dbReference>
<dbReference type="InterPro" id="IPR036388">
    <property type="entry name" value="WH-like_DNA-bd_sf"/>
</dbReference>
<dbReference type="InterPro" id="IPR007627">
    <property type="entry name" value="RNA_pol_sigma70_r2"/>
</dbReference>
<dbReference type="GO" id="GO:0016987">
    <property type="term" value="F:sigma factor activity"/>
    <property type="evidence" value="ECO:0007669"/>
    <property type="project" value="UniProtKB-KW"/>
</dbReference>
<dbReference type="AlphaFoldDB" id="A0A3D8VQU3"/>
<dbReference type="InterPro" id="IPR013325">
    <property type="entry name" value="RNA_pol_sigma_r2"/>
</dbReference>
<comment type="similarity">
    <text evidence="1">Belongs to the sigma-70 factor family. ECF subfamily.</text>
</comment>
<gene>
    <name evidence="7" type="ORF">DXT76_09335</name>
</gene>
<dbReference type="InterPro" id="IPR013324">
    <property type="entry name" value="RNA_pol_sigma_r3/r4-like"/>
</dbReference>
<dbReference type="InterPro" id="IPR013249">
    <property type="entry name" value="RNA_pol_sigma70_r4_t2"/>
</dbReference>
<dbReference type="CDD" id="cd06171">
    <property type="entry name" value="Sigma70_r4"/>
    <property type="match status" value="1"/>
</dbReference>
<protein>
    <submittedName>
        <fullName evidence="7">RNA polymerase subunit sigma</fullName>
    </submittedName>
</protein>
<feature type="domain" description="RNA polymerase sigma factor 70 region 4 type 2" evidence="6">
    <location>
        <begin position="122"/>
        <end position="167"/>
    </location>
</feature>
<sequence length="179" mass="21537">MNEEHMKRRTDKEMLAGLMESYGDMVVRIAFTYVREKQLAEDLAQEVFIRCYQHLHTFEHRSSYKTWVYRITVNHCKDHVRSWSFRNLIPFEPMKMEKGEEANSIIEQVLKEEENEVLFQKVLKLTVKLREVIIFYYYEELSVEEIAELLEINVNTVKTRLHRARNSLKRMLKGGEAFE</sequence>
<dbReference type="NCBIfam" id="NF006930">
    <property type="entry name" value="PRK09415.1"/>
    <property type="match status" value="1"/>
</dbReference>
<dbReference type="SUPFAM" id="SSF88946">
    <property type="entry name" value="Sigma2 domain of RNA polymerase sigma factors"/>
    <property type="match status" value="1"/>
</dbReference>
<feature type="domain" description="RNA polymerase sigma-70 region 2" evidence="5">
    <location>
        <begin position="18"/>
        <end position="82"/>
    </location>
</feature>